<proteinExistence type="predicted"/>
<evidence type="ECO:0000313" key="3">
    <source>
        <dbReference type="Proteomes" id="UP000593566"/>
    </source>
</evidence>
<dbReference type="RefSeq" id="XP_037154366.1">
    <property type="nucleotide sequence ID" value="XM_037300518.1"/>
</dbReference>
<accession>A0A8H6CLN8</accession>
<reference evidence="2 3" key="1">
    <citation type="journal article" date="2020" name="Genomics">
        <title>Complete, high-quality genomes from long-read metagenomic sequencing of two wolf lichen thalli reveals enigmatic genome architecture.</title>
        <authorList>
            <person name="McKenzie S.K."/>
            <person name="Walston R.F."/>
            <person name="Allen J.L."/>
        </authorList>
    </citation>
    <scope>NUCLEOTIDE SEQUENCE [LARGE SCALE GENOMIC DNA]</scope>
    <source>
        <strain evidence="2">WasteWater1</strain>
    </source>
</reference>
<dbReference type="GeneID" id="59338052"/>
<organism evidence="2 3">
    <name type="scientific">Letharia lupina</name>
    <dbReference type="NCBI Taxonomy" id="560253"/>
    <lineage>
        <taxon>Eukaryota</taxon>
        <taxon>Fungi</taxon>
        <taxon>Dikarya</taxon>
        <taxon>Ascomycota</taxon>
        <taxon>Pezizomycotina</taxon>
        <taxon>Lecanoromycetes</taxon>
        <taxon>OSLEUM clade</taxon>
        <taxon>Lecanoromycetidae</taxon>
        <taxon>Lecanorales</taxon>
        <taxon>Lecanorineae</taxon>
        <taxon>Parmeliaceae</taxon>
        <taxon>Letharia</taxon>
    </lineage>
</organism>
<comment type="caution">
    <text evidence="2">The sequence shown here is derived from an EMBL/GenBank/DDBJ whole genome shotgun (WGS) entry which is preliminary data.</text>
</comment>
<gene>
    <name evidence="2" type="ORF">HO133_009657</name>
</gene>
<protein>
    <submittedName>
        <fullName evidence="2">Uncharacterized protein</fullName>
    </submittedName>
</protein>
<feature type="compositionally biased region" description="Basic and acidic residues" evidence="1">
    <location>
        <begin position="485"/>
        <end position="507"/>
    </location>
</feature>
<dbReference type="AlphaFoldDB" id="A0A8H6CLN8"/>
<keyword evidence="3" id="KW-1185">Reference proteome</keyword>
<feature type="compositionally biased region" description="Basic and acidic residues" evidence="1">
    <location>
        <begin position="143"/>
        <end position="153"/>
    </location>
</feature>
<sequence>MQIEINEPKEGDYLSVKQDGEDWPILICDEEMVQTFFTRSPRPGNARQADGTWGKEYKAGGPSISDRRFPAIFLGTLKFIWVPLKGLEPIDIDMGRAIRDSTSNPLLAKAWMEYISQYRGDKIVEWKCIDHWKARLHAQRLDKTTPGGVKKEGLTAGKTPEGRKRKGTPKFRYPPGYRNEESDDEESDDLFLKGNTAGPKIKRESNNSISSEEMDALYGDPDPLYPRSSQSSKRSKLDLSGRFSMRPSTPLRASSGRLATRMPSPARHGTPFRSTNQKIGINDPNTVMIYVDNPHKMFKVRRSGLDASPLLSNFLTHHPENGWYIMSPMLSSLDANDFQPIGEYIDRREYQPNILDEGTIHVRLEGYLDPEMLRHEIVRCGTIYLVAQKLEMPGLQDLAFRKLKALASHYQALEILTVIELLFQIGSPEVRQYLTQHVADHYWNLILAETERMVETMRANVDLAKAVFGKLSGQDDKVKMEDIVKEEGKEEAADETKGGGTRGKIEDPSEEGEVDGMNNKAKVDGADEEGSMVEEKKEEAGNQTNKKEKTDETINQTEEEMVKKALRQSDEGQTEVDWVELVQKQSDLFEAF</sequence>
<evidence type="ECO:0000313" key="2">
    <source>
        <dbReference type="EMBL" id="KAF6225657.1"/>
    </source>
</evidence>
<feature type="region of interest" description="Disordered" evidence="1">
    <location>
        <begin position="485"/>
        <end position="556"/>
    </location>
</feature>
<dbReference type="Proteomes" id="UP000593566">
    <property type="component" value="Unassembled WGS sequence"/>
</dbReference>
<feature type="region of interest" description="Disordered" evidence="1">
    <location>
        <begin position="143"/>
        <end position="278"/>
    </location>
</feature>
<feature type="compositionally biased region" description="Basic and acidic residues" evidence="1">
    <location>
        <begin position="533"/>
        <end position="552"/>
    </location>
</feature>
<evidence type="ECO:0000256" key="1">
    <source>
        <dbReference type="SAM" id="MobiDB-lite"/>
    </source>
</evidence>
<dbReference type="EMBL" id="JACCJB010000007">
    <property type="protein sequence ID" value="KAF6225657.1"/>
    <property type="molecule type" value="Genomic_DNA"/>
</dbReference>
<name>A0A8H6CLN8_9LECA</name>